<evidence type="ECO:0000313" key="4">
    <source>
        <dbReference type="Proteomes" id="UP000078340"/>
    </source>
</evidence>
<comment type="caution">
    <text evidence="3">The sequence shown here is derived from an EMBL/GenBank/DDBJ whole genome shotgun (WGS) entry which is preliminary data.</text>
</comment>
<gene>
    <name evidence="2" type="ORF">VFPBJ_05511</name>
    <name evidence="3" type="ORF">VFPFJ_07136</name>
</gene>
<evidence type="ECO:0000313" key="3">
    <source>
        <dbReference type="EMBL" id="OAQ88671.1"/>
    </source>
</evidence>
<sequence length="67" mass="7509">MIALGWCQVDRPPEILVIFGRSQTLKTLAVDQKWVRQSWERSGTVQPGSATEAARAEGKDQLSLQRI</sequence>
<accession>A0A179HGH6</accession>
<reference evidence="3 4" key="1">
    <citation type="submission" date="2016-02" db="EMBL/GenBank/DDBJ databases">
        <title>Biosynthesis of antibiotic leucinostatins and their inhibition on Phytophthora in bio-control Purpureocillium lilacinum.</title>
        <authorList>
            <person name="Wang G."/>
            <person name="Liu Z."/>
            <person name="Lin R."/>
            <person name="Li E."/>
            <person name="Mao Z."/>
            <person name="Ling J."/>
            <person name="Yin W."/>
            <person name="Xie B."/>
        </authorList>
    </citation>
    <scope>NUCLEOTIDE SEQUENCE [LARGE SCALE GENOMIC DNA]</scope>
    <source>
        <strain evidence="2">PLBJ-1</strain>
        <strain evidence="3">PLFJ-1</strain>
    </source>
</reference>
<protein>
    <submittedName>
        <fullName evidence="3">Uncharacterized protein</fullName>
    </submittedName>
</protein>
<dbReference type="AlphaFoldDB" id="A0A179HGH6"/>
<feature type="region of interest" description="Disordered" evidence="1">
    <location>
        <begin position="41"/>
        <end position="67"/>
    </location>
</feature>
<evidence type="ECO:0000256" key="1">
    <source>
        <dbReference type="SAM" id="MobiDB-lite"/>
    </source>
</evidence>
<dbReference type="EMBL" id="LSBI01000006">
    <property type="protein sequence ID" value="OAQ88671.1"/>
    <property type="molecule type" value="Genomic_DNA"/>
</dbReference>
<organism evidence="3 4">
    <name type="scientific">Purpureocillium lilacinum</name>
    <name type="common">Paecilomyces lilacinus</name>
    <dbReference type="NCBI Taxonomy" id="33203"/>
    <lineage>
        <taxon>Eukaryota</taxon>
        <taxon>Fungi</taxon>
        <taxon>Dikarya</taxon>
        <taxon>Ascomycota</taxon>
        <taxon>Pezizomycotina</taxon>
        <taxon>Sordariomycetes</taxon>
        <taxon>Hypocreomycetidae</taxon>
        <taxon>Hypocreales</taxon>
        <taxon>Ophiocordycipitaceae</taxon>
        <taxon>Purpureocillium</taxon>
    </lineage>
</organism>
<proteinExistence type="predicted"/>
<dbReference type="EMBL" id="LSBH01000004">
    <property type="protein sequence ID" value="OAQ79926.1"/>
    <property type="molecule type" value="Genomic_DNA"/>
</dbReference>
<dbReference type="Proteomes" id="UP000078240">
    <property type="component" value="Unassembled WGS sequence"/>
</dbReference>
<dbReference type="Proteomes" id="UP000078340">
    <property type="component" value="Unassembled WGS sequence"/>
</dbReference>
<evidence type="ECO:0000313" key="2">
    <source>
        <dbReference type="EMBL" id="OAQ79926.1"/>
    </source>
</evidence>
<name>A0A179HGH6_PURLI</name>